<evidence type="ECO:0000313" key="6">
    <source>
        <dbReference type="Proteomes" id="UP000317421"/>
    </source>
</evidence>
<dbReference type="AlphaFoldDB" id="A0A5C6AJJ3"/>
<keyword evidence="3" id="KW-0812">Transmembrane</keyword>
<dbReference type="PANTHER" id="PTHR43800">
    <property type="entry name" value="PEPTIDYL-LYSINE N-ACETYLTRANSFERASE YJAB"/>
    <property type="match status" value="1"/>
</dbReference>
<dbReference type="SUPFAM" id="SSF55729">
    <property type="entry name" value="Acyl-CoA N-acyltransferases (Nat)"/>
    <property type="match status" value="1"/>
</dbReference>
<gene>
    <name evidence="5" type="primary">yjaB_1</name>
    <name evidence="5" type="ORF">Pla108_06000</name>
</gene>
<dbReference type="GO" id="GO:0016747">
    <property type="term" value="F:acyltransferase activity, transferring groups other than amino-acyl groups"/>
    <property type="evidence" value="ECO:0007669"/>
    <property type="project" value="InterPro"/>
</dbReference>
<keyword evidence="2 5" id="KW-0012">Acyltransferase</keyword>
<dbReference type="InterPro" id="IPR000182">
    <property type="entry name" value="GNAT_dom"/>
</dbReference>
<name>A0A5C6AJJ3_9BACT</name>
<evidence type="ECO:0000259" key="4">
    <source>
        <dbReference type="PROSITE" id="PS51186"/>
    </source>
</evidence>
<dbReference type="Gene3D" id="3.40.630.30">
    <property type="match status" value="1"/>
</dbReference>
<dbReference type="Proteomes" id="UP000317421">
    <property type="component" value="Unassembled WGS sequence"/>
</dbReference>
<keyword evidence="3" id="KW-1133">Transmembrane helix</keyword>
<dbReference type="CDD" id="cd04301">
    <property type="entry name" value="NAT_SF"/>
    <property type="match status" value="1"/>
</dbReference>
<evidence type="ECO:0000256" key="2">
    <source>
        <dbReference type="ARBA" id="ARBA00023315"/>
    </source>
</evidence>
<feature type="domain" description="N-acetyltransferase" evidence="4">
    <location>
        <begin position="1"/>
        <end position="140"/>
    </location>
</feature>
<dbReference type="EMBL" id="SJPR01000001">
    <property type="protein sequence ID" value="TWT99657.1"/>
    <property type="molecule type" value="Genomic_DNA"/>
</dbReference>
<comment type="caution">
    <text evidence="5">The sequence shown here is derived from an EMBL/GenBank/DDBJ whole genome shotgun (WGS) entry which is preliminary data.</text>
</comment>
<feature type="transmembrane region" description="Helical" evidence="3">
    <location>
        <begin position="12"/>
        <end position="35"/>
    </location>
</feature>
<dbReference type="Pfam" id="PF13508">
    <property type="entry name" value="Acetyltransf_7"/>
    <property type="match status" value="1"/>
</dbReference>
<evidence type="ECO:0000256" key="3">
    <source>
        <dbReference type="SAM" id="Phobius"/>
    </source>
</evidence>
<keyword evidence="1 5" id="KW-0808">Transferase</keyword>
<keyword evidence="6" id="KW-1185">Reference proteome</keyword>
<dbReference type="RefSeq" id="WP_231934267.1">
    <property type="nucleotide sequence ID" value="NZ_SJPR01000001.1"/>
</dbReference>
<dbReference type="PANTHER" id="PTHR43800:SF1">
    <property type="entry name" value="PEPTIDYL-LYSINE N-ACETYLTRANSFERASE YJAB"/>
    <property type="match status" value="1"/>
</dbReference>
<sequence length="148" mass="16410">MIRVYEASDLEDLLDVWMAASLVAHPFLTADFLASERENIPKLYLPNAETWIDEAAGRVVGFIALIGAAVGALFVHPSQQRRGIGRRLMNKAKALYPELEVDVFTANPIGRAFYAKNGFQPVKESVHEPTGQRVMRLRFAPKRGSEAG</sequence>
<feature type="transmembrane region" description="Helical" evidence="3">
    <location>
        <begin position="55"/>
        <end position="76"/>
    </location>
</feature>
<proteinExistence type="predicted"/>
<reference evidence="5 6" key="1">
    <citation type="submission" date="2019-02" db="EMBL/GenBank/DDBJ databases">
        <title>Deep-cultivation of Planctomycetes and their phenomic and genomic characterization uncovers novel biology.</title>
        <authorList>
            <person name="Wiegand S."/>
            <person name="Jogler M."/>
            <person name="Boedeker C."/>
            <person name="Pinto D."/>
            <person name="Vollmers J."/>
            <person name="Rivas-Marin E."/>
            <person name="Kohn T."/>
            <person name="Peeters S.H."/>
            <person name="Heuer A."/>
            <person name="Rast P."/>
            <person name="Oberbeckmann S."/>
            <person name="Bunk B."/>
            <person name="Jeske O."/>
            <person name="Meyerdierks A."/>
            <person name="Storesund J.E."/>
            <person name="Kallscheuer N."/>
            <person name="Luecker S."/>
            <person name="Lage O.M."/>
            <person name="Pohl T."/>
            <person name="Merkel B.J."/>
            <person name="Hornburger P."/>
            <person name="Mueller R.-W."/>
            <person name="Bruemmer F."/>
            <person name="Labrenz M."/>
            <person name="Spormann A.M."/>
            <person name="Op Den Camp H."/>
            <person name="Overmann J."/>
            <person name="Amann R."/>
            <person name="Jetten M.S.M."/>
            <person name="Mascher T."/>
            <person name="Medema M.H."/>
            <person name="Devos D.P."/>
            <person name="Kaster A.-K."/>
            <person name="Ovreas L."/>
            <person name="Rohde M."/>
            <person name="Galperin M.Y."/>
            <person name="Jogler C."/>
        </authorList>
    </citation>
    <scope>NUCLEOTIDE SEQUENCE [LARGE SCALE GENOMIC DNA]</scope>
    <source>
        <strain evidence="5 6">Pla108</strain>
    </source>
</reference>
<protein>
    <submittedName>
        <fullName evidence="5">Putative N-acetyltransferase YjaB</fullName>
        <ecNumber evidence="5">2.3.1.-</ecNumber>
    </submittedName>
</protein>
<keyword evidence="3" id="KW-0472">Membrane</keyword>
<dbReference type="EC" id="2.3.1.-" evidence="5"/>
<organism evidence="5 6">
    <name type="scientific">Botrimarina colliarenosi</name>
    <dbReference type="NCBI Taxonomy" id="2528001"/>
    <lineage>
        <taxon>Bacteria</taxon>
        <taxon>Pseudomonadati</taxon>
        <taxon>Planctomycetota</taxon>
        <taxon>Planctomycetia</taxon>
        <taxon>Pirellulales</taxon>
        <taxon>Lacipirellulaceae</taxon>
        <taxon>Botrimarina</taxon>
    </lineage>
</organism>
<dbReference type="InterPro" id="IPR016181">
    <property type="entry name" value="Acyl_CoA_acyltransferase"/>
</dbReference>
<accession>A0A5C6AJJ3</accession>
<dbReference type="PROSITE" id="PS51186">
    <property type="entry name" value="GNAT"/>
    <property type="match status" value="1"/>
</dbReference>
<evidence type="ECO:0000256" key="1">
    <source>
        <dbReference type="ARBA" id="ARBA00022679"/>
    </source>
</evidence>
<evidence type="ECO:0000313" key="5">
    <source>
        <dbReference type="EMBL" id="TWT99657.1"/>
    </source>
</evidence>